<dbReference type="EMBL" id="JABFAD010000011">
    <property type="protein sequence ID" value="MBA0812193.1"/>
    <property type="molecule type" value="Genomic_DNA"/>
</dbReference>
<dbReference type="SUPFAM" id="SSF48371">
    <property type="entry name" value="ARM repeat"/>
    <property type="match status" value="1"/>
</dbReference>
<feature type="non-terminal residue" evidence="4">
    <location>
        <position position="237"/>
    </location>
</feature>
<evidence type="ECO:0000256" key="1">
    <source>
        <dbReference type="RuleBase" id="RU366037"/>
    </source>
</evidence>
<dbReference type="GO" id="GO:0031267">
    <property type="term" value="F:small GTPase binding"/>
    <property type="evidence" value="ECO:0007669"/>
    <property type="project" value="InterPro"/>
</dbReference>
<comment type="function">
    <text evidence="1">tRNA nucleus export receptor which facilitates tRNA translocation across the nuclear pore complex.</text>
</comment>
<dbReference type="InterPro" id="IPR011989">
    <property type="entry name" value="ARM-like"/>
</dbReference>
<dbReference type="InterPro" id="IPR016024">
    <property type="entry name" value="ARM-type_fold"/>
</dbReference>
<feature type="domain" description="Exportin-T C-terminal" evidence="3">
    <location>
        <begin position="1"/>
        <end position="228"/>
    </location>
</feature>
<dbReference type="Proteomes" id="UP000593560">
    <property type="component" value="Unassembled WGS sequence"/>
</dbReference>
<dbReference type="OrthoDB" id="26399at2759"/>
<organism evidence="4 5">
    <name type="scientific">Gossypium harknessii</name>
    <dbReference type="NCBI Taxonomy" id="34285"/>
    <lineage>
        <taxon>Eukaryota</taxon>
        <taxon>Viridiplantae</taxon>
        <taxon>Streptophyta</taxon>
        <taxon>Embryophyta</taxon>
        <taxon>Tracheophyta</taxon>
        <taxon>Spermatophyta</taxon>
        <taxon>Magnoliopsida</taxon>
        <taxon>eudicotyledons</taxon>
        <taxon>Gunneridae</taxon>
        <taxon>Pentapetalae</taxon>
        <taxon>rosids</taxon>
        <taxon>malvids</taxon>
        <taxon>Malvales</taxon>
        <taxon>Malvaceae</taxon>
        <taxon>Malvoideae</taxon>
        <taxon>Gossypium</taxon>
    </lineage>
</organism>
<dbReference type="GO" id="GO:0071528">
    <property type="term" value="P:tRNA re-export from nucleus"/>
    <property type="evidence" value="ECO:0007669"/>
    <property type="project" value="UniProtKB-UniRule"/>
</dbReference>
<evidence type="ECO:0000313" key="5">
    <source>
        <dbReference type="Proteomes" id="UP000593560"/>
    </source>
</evidence>
<keyword evidence="2" id="KW-0732">Signal</keyword>
<dbReference type="GO" id="GO:0005643">
    <property type="term" value="C:nuclear pore"/>
    <property type="evidence" value="ECO:0007669"/>
    <property type="project" value="TreeGrafter"/>
</dbReference>
<reference evidence="4 5" key="1">
    <citation type="journal article" date="2019" name="Genome Biol. Evol.">
        <title>Insights into the evolution of the New World diploid cottons (Gossypium, subgenus Houzingenia) based on genome sequencing.</title>
        <authorList>
            <person name="Grover C.E."/>
            <person name="Arick M.A. 2nd"/>
            <person name="Thrash A."/>
            <person name="Conover J.L."/>
            <person name="Sanders W.S."/>
            <person name="Peterson D.G."/>
            <person name="Frelichowski J.E."/>
            <person name="Scheffler J.A."/>
            <person name="Scheffler B.E."/>
            <person name="Wendel J.F."/>
        </authorList>
    </citation>
    <scope>NUCLEOTIDE SEQUENCE [LARGE SCALE GENOMIC DNA]</scope>
    <source>
        <strain evidence="4">0</strain>
        <tissue evidence="4">Leaf</tissue>
    </source>
</reference>
<sequence>MVGFLLLLNQLICKFSTLVRDILEEVFPTIAGRVFSAIQRVVDSSVTETNTEEIRELQELQKTLYTFLHVIATHDLSSVFLSPRSRDYLTSIMQLLLHTSCHHKDIVTRKACVQIFIKLIKDWCAKSSGEEKVPGFKSFIIETFATNCCLYSVLDKSFEFGDANTLVLFGEIVLAQKVMYEKFGDDFLVHFVSKGFPSPQNLAEQYCQKLKGNDIKALRSYYQSLIEHLRVQQNGSL</sequence>
<comment type="subcellular location">
    <subcellularLocation>
        <location evidence="1">Nucleus</location>
    </subcellularLocation>
    <subcellularLocation>
        <location evidence="1">Cytoplasm</location>
    </subcellularLocation>
    <text evidence="1">Shuttles between the nucleus and the cytoplasm.</text>
</comment>
<keyword evidence="1" id="KW-0813">Transport</keyword>
<evidence type="ECO:0000313" key="4">
    <source>
        <dbReference type="EMBL" id="MBA0812193.1"/>
    </source>
</evidence>
<dbReference type="Gene3D" id="1.25.10.10">
    <property type="entry name" value="Leucine-rich Repeat Variant"/>
    <property type="match status" value="1"/>
</dbReference>
<keyword evidence="1" id="KW-0820">tRNA-binding</keyword>
<feature type="signal peptide" evidence="2">
    <location>
        <begin position="1"/>
        <end position="16"/>
    </location>
</feature>
<keyword evidence="5" id="KW-1185">Reference proteome</keyword>
<feature type="chain" id="PRO_5029776695" description="Exportin-T" evidence="2">
    <location>
        <begin position="17"/>
        <end position="237"/>
    </location>
</feature>
<accession>A0A7J9HR50</accession>
<keyword evidence="1" id="KW-0694">RNA-binding</keyword>
<comment type="similarity">
    <text evidence="1">Belongs to the exportin family.</text>
</comment>
<gene>
    <name evidence="4" type="ORF">Gohar_026181</name>
</gene>
<keyword evidence="1" id="KW-0963">Cytoplasm</keyword>
<dbReference type="Pfam" id="PF19282">
    <property type="entry name" value="Exportin-T"/>
    <property type="match status" value="1"/>
</dbReference>
<proteinExistence type="inferred from homology"/>
<dbReference type="InterPro" id="IPR045546">
    <property type="entry name" value="Exportin-T_C"/>
</dbReference>
<dbReference type="GO" id="GO:0000049">
    <property type="term" value="F:tRNA binding"/>
    <property type="evidence" value="ECO:0007669"/>
    <property type="project" value="UniProtKB-UniRule"/>
</dbReference>
<dbReference type="PANTHER" id="PTHR15952">
    <property type="entry name" value="EXPORTIN-T/LOS1"/>
    <property type="match status" value="1"/>
</dbReference>
<comment type="caution">
    <text evidence="4">The sequence shown here is derived from an EMBL/GenBank/DDBJ whole genome shotgun (WGS) entry which is preliminary data.</text>
</comment>
<keyword evidence="1" id="KW-0539">Nucleus</keyword>
<dbReference type="InterPro" id="IPR040017">
    <property type="entry name" value="XPOT"/>
</dbReference>
<dbReference type="AlphaFoldDB" id="A0A7J9HR50"/>
<name>A0A7J9HR50_9ROSI</name>
<dbReference type="GO" id="GO:0016363">
    <property type="term" value="C:nuclear matrix"/>
    <property type="evidence" value="ECO:0007669"/>
    <property type="project" value="TreeGrafter"/>
</dbReference>
<dbReference type="PANTHER" id="PTHR15952:SF11">
    <property type="entry name" value="EXPORTIN-T"/>
    <property type="match status" value="1"/>
</dbReference>
<dbReference type="GO" id="GO:0005737">
    <property type="term" value="C:cytoplasm"/>
    <property type="evidence" value="ECO:0007669"/>
    <property type="project" value="UniProtKB-SubCell"/>
</dbReference>
<evidence type="ECO:0000256" key="2">
    <source>
        <dbReference type="SAM" id="SignalP"/>
    </source>
</evidence>
<evidence type="ECO:0000259" key="3">
    <source>
        <dbReference type="Pfam" id="PF19282"/>
    </source>
</evidence>
<protein>
    <recommendedName>
        <fullName evidence="1">Exportin-T</fullName>
    </recommendedName>
    <alternativeName>
        <fullName evidence="1">Exportin(tRNA)</fullName>
    </alternativeName>
    <alternativeName>
        <fullName evidence="1">tRNA exportin</fullName>
    </alternativeName>
</protein>